<feature type="transmembrane region" description="Helical" evidence="10">
    <location>
        <begin position="108"/>
        <end position="131"/>
    </location>
</feature>
<sequence>MKAQLNRFASAAARRSDMIVASFILIAVVMMVIPFPTYLVDMMVGFNISFAVLILIVAFYSARAVDFSVLPPVILLSTLFRLSLSITTTRLILRDADAGAIIAAFGDYVIAGDVVVGIVIFLIITIAQFIVITKGAERVAEVGARFTLDAMPGKQMSIDTDLRNGDIDQALAKERRKNLERESQLFGAMDGAMKFVKGDAIASLVILCVNLFGGLVIGTLRHGMSFSDAMNTYSLLTVGDGLIAQLPALMTAVAAGIVVTRVNSDRDIDLGAEIIEQLGANTKVLVLCSAILFLMALVPGFPAYVFVGLSLLTGTSAYFANARQRARKIEAEREQQEHSGDAAAVGQEPVAASQSAADWTEPSTARLQLWVSPATAATLQLTALQMSLAQASAWAEQALGVPFPSLGFKQDSQLAEQLFSICIDGVPVSGGTLHPQCVFLTGDLAVVSMLNIETPDTLTFDGRKAVWVSERHAADLERLGARGLSREQVLGEYMRVVQIKHAPEFFGVQETRQLLSEMEQSHPELVRQALQAVPLQRLVEILRRLLEERVCISNLRSVLETLVQIGDGTSVPVLVENVRVALARHICHQYANEHRTIGAYVFSVELEQEIRRELSSSDARTLALSSDLSRKLISGLQLAMRDASTVAQPVLMVAADMRRYIRQYLVRHGTTIPVMAYTELAPGYVSHPVAILRGDGTPEIPATESSEAGQEQKVAA</sequence>
<feature type="transmembrane region" description="Helical" evidence="10">
    <location>
        <begin position="44"/>
        <end position="62"/>
    </location>
</feature>
<dbReference type="EMBL" id="CP003915">
    <property type="protein sequence ID" value="AHG62184.1"/>
    <property type="molecule type" value="Genomic_DNA"/>
</dbReference>
<dbReference type="KEGG" id="amim:MIM_c00810"/>
<evidence type="ECO:0000256" key="6">
    <source>
        <dbReference type="ARBA" id="ARBA00022692"/>
    </source>
</evidence>
<evidence type="ECO:0000256" key="5">
    <source>
        <dbReference type="ARBA" id="ARBA00022519"/>
    </source>
</evidence>
<feature type="transmembrane region" description="Helical" evidence="10">
    <location>
        <begin position="69"/>
        <end position="88"/>
    </location>
</feature>
<dbReference type="Pfam" id="PF00771">
    <property type="entry name" value="FHIPEP"/>
    <property type="match status" value="1"/>
</dbReference>
<dbReference type="HOGENOM" id="CLU_015346_3_0_4"/>
<dbReference type="AlphaFoldDB" id="W0P5R8"/>
<name>W0P5R8_ADVMD</name>
<evidence type="ECO:0000256" key="9">
    <source>
        <dbReference type="SAM" id="MobiDB-lite"/>
    </source>
</evidence>
<evidence type="ECO:0000256" key="2">
    <source>
        <dbReference type="ARBA" id="ARBA00008835"/>
    </source>
</evidence>
<dbReference type="InterPro" id="IPR042193">
    <property type="entry name" value="FHIPEP_3"/>
</dbReference>
<feature type="transmembrane region" description="Helical" evidence="10">
    <location>
        <begin position="201"/>
        <end position="222"/>
    </location>
</feature>
<dbReference type="PATRIC" id="fig|1247726.3.peg.90"/>
<evidence type="ECO:0000256" key="10">
    <source>
        <dbReference type="SAM" id="Phobius"/>
    </source>
</evidence>
<dbReference type="InterPro" id="IPR001712">
    <property type="entry name" value="T3SS_FHIPEP"/>
</dbReference>
<keyword evidence="8 10" id="KW-0472">Membrane</keyword>
<keyword evidence="4" id="KW-1003">Cell membrane</keyword>
<feature type="transmembrane region" description="Helical" evidence="10">
    <location>
        <begin position="242"/>
        <end position="259"/>
    </location>
</feature>
<comment type="similarity">
    <text evidence="2">Belongs to the FHIPEP (flagella/HR/invasion proteins export pore) family.</text>
</comment>
<dbReference type="PRINTS" id="PR00949">
    <property type="entry name" value="TYPE3IMAPROT"/>
</dbReference>
<keyword evidence="12" id="KW-1185">Reference proteome</keyword>
<dbReference type="PANTHER" id="PTHR30161">
    <property type="entry name" value="FLAGELLAR EXPORT PROTEIN, MEMBRANE FLHA SUBUNIT-RELATED"/>
    <property type="match status" value="1"/>
</dbReference>
<keyword evidence="6 10" id="KW-0812">Transmembrane</keyword>
<comment type="subcellular location">
    <subcellularLocation>
        <location evidence="1">Cell inner membrane</location>
        <topology evidence="1">Multi-pass membrane protein</topology>
    </subcellularLocation>
</comment>
<dbReference type="Gene3D" id="1.10.8.540">
    <property type="entry name" value="FHIPEP family, domain 3"/>
    <property type="match status" value="1"/>
</dbReference>
<dbReference type="InterPro" id="IPR006302">
    <property type="entry name" value="T3SS_HrcV"/>
</dbReference>
<dbReference type="InterPro" id="IPR042196">
    <property type="entry name" value="FHIPEP_4"/>
</dbReference>
<evidence type="ECO:0000313" key="11">
    <source>
        <dbReference type="EMBL" id="AHG62184.1"/>
    </source>
</evidence>
<dbReference type="RefSeq" id="WP_025370782.1">
    <property type="nucleotide sequence ID" value="NZ_CP003915.1"/>
</dbReference>
<proteinExistence type="inferred from homology"/>
<feature type="region of interest" description="Disordered" evidence="9">
    <location>
        <begin position="695"/>
        <end position="716"/>
    </location>
</feature>
<dbReference type="STRING" id="1247726.MIM_c00810"/>
<reference evidence="11 12" key="1">
    <citation type="journal article" date="2014" name="Microbiology">
        <title>Unravelling the complete genome sequence of Advenella mimigardefordensis strain DPN7T and novel insights in the catabolism of the xenobiotic polythioester precursor 3,3'-dithiodipropionate.</title>
        <authorList>
            <person name="Wubbeler J.H."/>
            <person name="Hiessl S."/>
            <person name="Schuldes J."/>
            <person name="Thurmer A."/>
            <person name="Daniel R."/>
            <person name="Steinbuchel A."/>
        </authorList>
    </citation>
    <scope>NUCLEOTIDE SEQUENCE [LARGE SCALE GENOMIC DNA]</scope>
    <source>
        <strain evidence="12">DSM 17166 / LMG 22922 / DPN7</strain>
    </source>
</reference>
<keyword evidence="3" id="KW-0813">Transport</keyword>
<dbReference type="Gene3D" id="3.40.30.60">
    <property type="entry name" value="FHIPEP family, domain 1"/>
    <property type="match status" value="1"/>
</dbReference>
<dbReference type="Gene3D" id="3.40.50.12790">
    <property type="entry name" value="FHIPEP family, domain 4"/>
    <property type="match status" value="1"/>
</dbReference>
<keyword evidence="7 10" id="KW-1133">Transmembrane helix</keyword>
<dbReference type="GO" id="GO:0005886">
    <property type="term" value="C:plasma membrane"/>
    <property type="evidence" value="ECO:0007669"/>
    <property type="project" value="UniProtKB-SubCell"/>
</dbReference>
<organism evidence="11 12">
    <name type="scientific">Advenella mimigardefordensis (strain DSM 17166 / LMG 22922 / DPN7)</name>
    <dbReference type="NCBI Taxonomy" id="1247726"/>
    <lineage>
        <taxon>Bacteria</taxon>
        <taxon>Pseudomonadati</taxon>
        <taxon>Pseudomonadota</taxon>
        <taxon>Betaproteobacteria</taxon>
        <taxon>Burkholderiales</taxon>
        <taxon>Alcaligenaceae</taxon>
    </lineage>
</organism>
<keyword evidence="5" id="KW-0997">Cell inner membrane</keyword>
<dbReference type="PANTHER" id="PTHR30161:SF2">
    <property type="entry name" value="INVASION PROTEIN INVA"/>
    <property type="match status" value="1"/>
</dbReference>
<protein>
    <submittedName>
        <fullName evidence="11">Type III secretion system inner membrane protein</fullName>
    </submittedName>
</protein>
<dbReference type="OrthoDB" id="9759185at2"/>
<feature type="transmembrane region" description="Helical" evidence="10">
    <location>
        <begin position="20"/>
        <end position="38"/>
    </location>
</feature>
<feature type="transmembrane region" description="Helical" evidence="10">
    <location>
        <begin position="280"/>
        <end position="297"/>
    </location>
</feature>
<dbReference type="eggNOG" id="COG4789">
    <property type="taxonomic scope" value="Bacteria"/>
</dbReference>
<evidence type="ECO:0000256" key="7">
    <source>
        <dbReference type="ARBA" id="ARBA00022989"/>
    </source>
</evidence>
<gene>
    <name evidence="11" type="ORF">MIM_c00810</name>
</gene>
<dbReference type="PIRSF" id="PIRSF005419">
    <property type="entry name" value="FlhA"/>
    <property type="match status" value="1"/>
</dbReference>
<evidence type="ECO:0000256" key="4">
    <source>
        <dbReference type="ARBA" id="ARBA00022475"/>
    </source>
</evidence>
<dbReference type="GO" id="GO:0009306">
    <property type="term" value="P:protein secretion"/>
    <property type="evidence" value="ECO:0007669"/>
    <property type="project" value="InterPro"/>
</dbReference>
<evidence type="ECO:0000256" key="1">
    <source>
        <dbReference type="ARBA" id="ARBA00004429"/>
    </source>
</evidence>
<accession>W0P5R8</accession>
<dbReference type="NCBIfam" id="TIGR01399">
    <property type="entry name" value="hrcV"/>
    <property type="match status" value="1"/>
</dbReference>
<evidence type="ECO:0000256" key="8">
    <source>
        <dbReference type="ARBA" id="ARBA00023136"/>
    </source>
</evidence>
<dbReference type="Proteomes" id="UP000019095">
    <property type="component" value="Chromosome"/>
</dbReference>
<evidence type="ECO:0000256" key="3">
    <source>
        <dbReference type="ARBA" id="ARBA00022448"/>
    </source>
</evidence>
<dbReference type="InterPro" id="IPR042194">
    <property type="entry name" value="FHIPEP_1"/>
</dbReference>
<evidence type="ECO:0000313" key="12">
    <source>
        <dbReference type="Proteomes" id="UP000019095"/>
    </source>
</evidence>